<dbReference type="RefSeq" id="WP_163044290.1">
    <property type="nucleotide sequence ID" value="NZ_JAAAMJ010000008.1"/>
</dbReference>
<reference evidence="1 2" key="1">
    <citation type="submission" date="2020-01" db="EMBL/GenBank/DDBJ databases">
        <title>Genomes of bacteria type strains.</title>
        <authorList>
            <person name="Chen J."/>
            <person name="Zhu S."/>
            <person name="Chen J."/>
        </authorList>
    </citation>
    <scope>NUCLEOTIDE SEQUENCE [LARGE SCALE GENOMIC DNA]</scope>
    <source>
        <strain evidence="1 2">KCTC 52919</strain>
    </source>
</reference>
<proteinExistence type="predicted"/>
<accession>A0A6L9MIT0</accession>
<gene>
    <name evidence="1" type="ORF">GTW51_12635</name>
</gene>
<sequence>MSRALFPLAAAGLDAARDAGCRLDLWWRDDDVQAPGAALDRLLALRRAAQVPLALAAIPAGSGRALTDRLAGEADIVLLQHGFCHANHAPSGEKRAEFGDHRPTAVMRSEIARGRLALADLFPERFLPVFVPPWNRIGAACRAALPGLGLPVLSVFGPAGGGAPRQVNTHLDIIDWRAKRGLTAEEADSGLAREIALRIAAGPAREPIGFLTHHLQHDAAAWMLLAALLDLLAPSEPAVCWPELPSLLAPSAP</sequence>
<dbReference type="SUPFAM" id="SSF88713">
    <property type="entry name" value="Glycoside hydrolase/deacetylase"/>
    <property type="match status" value="1"/>
</dbReference>
<evidence type="ECO:0000313" key="2">
    <source>
        <dbReference type="Proteomes" id="UP000476332"/>
    </source>
</evidence>
<comment type="caution">
    <text evidence="1">The sequence shown here is derived from an EMBL/GenBank/DDBJ whole genome shotgun (WGS) entry which is preliminary data.</text>
</comment>
<dbReference type="GO" id="GO:0005975">
    <property type="term" value="P:carbohydrate metabolic process"/>
    <property type="evidence" value="ECO:0007669"/>
    <property type="project" value="InterPro"/>
</dbReference>
<dbReference type="Proteomes" id="UP000476332">
    <property type="component" value="Unassembled WGS sequence"/>
</dbReference>
<dbReference type="AlphaFoldDB" id="A0A6L9MIT0"/>
<evidence type="ECO:0000313" key="1">
    <source>
        <dbReference type="EMBL" id="NDV87546.1"/>
    </source>
</evidence>
<dbReference type="EMBL" id="JAAAMJ010000008">
    <property type="protein sequence ID" value="NDV87546.1"/>
    <property type="molecule type" value="Genomic_DNA"/>
</dbReference>
<dbReference type="InterPro" id="IPR011330">
    <property type="entry name" value="Glyco_hydro/deAcase_b/a-brl"/>
</dbReference>
<keyword evidence="2" id="KW-1185">Reference proteome</keyword>
<organism evidence="1 2">
    <name type="scientific">Aurantimonas aggregata</name>
    <dbReference type="NCBI Taxonomy" id="2047720"/>
    <lineage>
        <taxon>Bacteria</taxon>
        <taxon>Pseudomonadati</taxon>
        <taxon>Pseudomonadota</taxon>
        <taxon>Alphaproteobacteria</taxon>
        <taxon>Hyphomicrobiales</taxon>
        <taxon>Aurantimonadaceae</taxon>
        <taxon>Aurantimonas</taxon>
    </lineage>
</organism>
<protein>
    <submittedName>
        <fullName evidence="1">Polysaccharide deacetylase</fullName>
    </submittedName>
</protein>
<name>A0A6L9MIT0_9HYPH</name>